<evidence type="ECO:0000313" key="5">
    <source>
        <dbReference type="Proteomes" id="UP000092651"/>
    </source>
</evidence>
<dbReference type="HAMAP" id="MF_00108">
    <property type="entry name" value="IspD"/>
    <property type="match status" value="1"/>
</dbReference>
<keyword evidence="5" id="KW-1185">Reference proteome</keyword>
<dbReference type="NCBIfam" id="NF001186">
    <property type="entry name" value="PRK00155.2-3"/>
    <property type="match status" value="1"/>
</dbReference>
<dbReference type="OrthoDB" id="9806837at2"/>
<keyword evidence="3" id="KW-0414">Isoprene biosynthesis</keyword>
<accession>A0A1B8ZCY1</accession>
<dbReference type="FunFam" id="3.90.550.10:FF:000003">
    <property type="entry name" value="2-C-methyl-D-erythritol 4-phosphate cytidylyltransferase"/>
    <property type="match status" value="1"/>
</dbReference>
<gene>
    <name evidence="3" type="primary">ispD</name>
    <name evidence="4" type="ORF">BBI01_15050</name>
</gene>
<evidence type="ECO:0000313" key="4">
    <source>
        <dbReference type="EMBL" id="OCA69453.1"/>
    </source>
</evidence>
<dbReference type="Pfam" id="PF01128">
    <property type="entry name" value="IspD"/>
    <property type="match status" value="1"/>
</dbReference>
<dbReference type="SUPFAM" id="SSF53448">
    <property type="entry name" value="Nucleotide-diphospho-sugar transferases"/>
    <property type="match status" value="1"/>
</dbReference>
<dbReference type="InterPro" id="IPR034683">
    <property type="entry name" value="IspD/TarI"/>
</dbReference>
<dbReference type="NCBIfam" id="TIGR00453">
    <property type="entry name" value="ispD"/>
    <property type="match status" value="1"/>
</dbReference>
<dbReference type="UniPathway" id="UPA00056">
    <property type="reaction ID" value="UER00093"/>
</dbReference>
<name>A0A1B8ZCY1_9FLAO</name>
<dbReference type="CDD" id="cd02516">
    <property type="entry name" value="CDP-ME_synthetase"/>
    <property type="match status" value="1"/>
</dbReference>
<comment type="pathway">
    <text evidence="3">Isoprenoid biosynthesis; isopentenyl diphosphate biosynthesis via DXP pathway; isopentenyl diphosphate from 1-deoxy-D-xylulose 5-phosphate: step 2/6.</text>
</comment>
<evidence type="ECO:0000256" key="3">
    <source>
        <dbReference type="HAMAP-Rule" id="MF_00108"/>
    </source>
</evidence>
<dbReference type="GO" id="GO:0019288">
    <property type="term" value="P:isopentenyl diphosphate biosynthetic process, methylerythritol 4-phosphate pathway"/>
    <property type="evidence" value="ECO:0007669"/>
    <property type="project" value="UniProtKB-UniRule"/>
</dbReference>
<evidence type="ECO:0000256" key="1">
    <source>
        <dbReference type="ARBA" id="ARBA00022679"/>
    </source>
</evidence>
<comment type="catalytic activity">
    <reaction evidence="3">
        <text>2-C-methyl-D-erythritol 4-phosphate + CTP + H(+) = 4-CDP-2-C-methyl-D-erythritol + diphosphate</text>
        <dbReference type="Rhea" id="RHEA:13429"/>
        <dbReference type="ChEBI" id="CHEBI:15378"/>
        <dbReference type="ChEBI" id="CHEBI:33019"/>
        <dbReference type="ChEBI" id="CHEBI:37563"/>
        <dbReference type="ChEBI" id="CHEBI:57823"/>
        <dbReference type="ChEBI" id="CHEBI:58262"/>
        <dbReference type="EC" id="2.7.7.60"/>
    </reaction>
</comment>
<keyword evidence="2 3" id="KW-0548">Nucleotidyltransferase</keyword>
<dbReference type="InterPro" id="IPR029044">
    <property type="entry name" value="Nucleotide-diphossugar_trans"/>
</dbReference>
<reference evidence="4 5" key="1">
    <citation type="submission" date="2016-07" db="EMBL/GenBank/DDBJ databases">
        <authorList>
            <person name="Jeong J.-J."/>
            <person name="Kim D.W."/>
            <person name="Sang M.K."/>
            <person name="Choi I.-G."/>
            <person name="Kim K.D."/>
        </authorList>
    </citation>
    <scope>NUCLEOTIDE SEQUENCE [LARGE SCALE GENOMIC DNA]</scope>
    <source>
        <strain evidence="4 5">UTM-3</strain>
    </source>
</reference>
<feature type="site" description="Positions MEP for the nucleophilic attack" evidence="3">
    <location>
        <position position="207"/>
    </location>
</feature>
<dbReference type="EMBL" id="MAYH01000045">
    <property type="protein sequence ID" value="OCA69453.1"/>
    <property type="molecule type" value="Genomic_DNA"/>
</dbReference>
<dbReference type="InterPro" id="IPR001228">
    <property type="entry name" value="IspD"/>
</dbReference>
<comment type="function">
    <text evidence="3">Catalyzes the formation of 4-diphosphocytidyl-2-C-methyl-D-erythritol from CTP and 2-C-methyl-D-erythritol 4-phosphate (MEP).</text>
</comment>
<feature type="site" description="Transition state stabilizer" evidence="3">
    <location>
        <position position="15"/>
    </location>
</feature>
<evidence type="ECO:0000256" key="2">
    <source>
        <dbReference type="ARBA" id="ARBA00022695"/>
    </source>
</evidence>
<dbReference type="InterPro" id="IPR050088">
    <property type="entry name" value="IspD/TarI_cytidylyltransf_bact"/>
</dbReference>
<feature type="site" description="Positions MEP for the nucleophilic attack" evidence="3">
    <location>
        <position position="153"/>
    </location>
</feature>
<dbReference type="RefSeq" id="WP_065395641.1">
    <property type="nucleotide sequence ID" value="NZ_MAYH01000045.1"/>
</dbReference>
<dbReference type="AlphaFoldDB" id="A0A1B8ZCY1"/>
<organism evidence="4 5">
    <name type="scientific">Chryseobacterium artocarpi</name>
    <dbReference type="NCBI Taxonomy" id="1414727"/>
    <lineage>
        <taxon>Bacteria</taxon>
        <taxon>Pseudomonadati</taxon>
        <taxon>Bacteroidota</taxon>
        <taxon>Flavobacteriia</taxon>
        <taxon>Flavobacteriales</taxon>
        <taxon>Weeksellaceae</taxon>
        <taxon>Chryseobacterium group</taxon>
        <taxon>Chryseobacterium</taxon>
    </lineage>
</organism>
<dbReference type="PANTHER" id="PTHR32125">
    <property type="entry name" value="2-C-METHYL-D-ERYTHRITOL 4-PHOSPHATE CYTIDYLYLTRANSFERASE, CHLOROPLASTIC"/>
    <property type="match status" value="1"/>
</dbReference>
<sequence>MKNYIIILAAGKGNRLGAEMAKQFLPLNGKPILMHTIDKFINNLHHNFEIILVLNKDDIQIWKNFCELFNYDHSFRIVIGGKERFHSVKNALDTIEDPHCYIGIHDAVRPFVSKKVINAVFTEIREHDAVVPAVSMIPTIRRINEKGNMGMNRDEFKVIQTPQVFRSEVIKKAYETSYQSHFFDDATVAEYSGYTIKLIEGNEENIKITLPIDYITAKALKTKTPEYDIPN</sequence>
<dbReference type="Gene3D" id="3.90.550.10">
    <property type="entry name" value="Spore Coat Polysaccharide Biosynthesis Protein SpsA, Chain A"/>
    <property type="match status" value="1"/>
</dbReference>
<comment type="caution">
    <text evidence="4">The sequence shown here is derived from an EMBL/GenBank/DDBJ whole genome shotgun (WGS) entry which is preliminary data.</text>
</comment>
<dbReference type="GO" id="GO:0050518">
    <property type="term" value="F:2-C-methyl-D-erythritol 4-phosphate cytidylyltransferase activity"/>
    <property type="evidence" value="ECO:0007669"/>
    <property type="project" value="UniProtKB-UniRule"/>
</dbReference>
<keyword evidence="1 3" id="KW-0808">Transferase</keyword>
<dbReference type="EC" id="2.7.7.60" evidence="3"/>
<dbReference type="PANTHER" id="PTHR32125:SF4">
    <property type="entry name" value="2-C-METHYL-D-ERYTHRITOL 4-PHOSPHATE CYTIDYLYLTRANSFERASE, CHLOROPLASTIC"/>
    <property type="match status" value="1"/>
</dbReference>
<comment type="similarity">
    <text evidence="3">Belongs to the IspD/TarI cytidylyltransferase family. IspD subfamily.</text>
</comment>
<proteinExistence type="inferred from homology"/>
<dbReference type="Proteomes" id="UP000092651">
    <property type="component" value="Unassembled WGS sequence"/>
</dbReference>
<protein>
    <recommendedName>
        <fullName evidence="3">2-C-methyl-D-erythritol 4-phosphate cytidylyltransferase</fullName>
        <ecNumber evidence="3">2.7.7.60</ecNumber>
    </recommendedName>
    <alternativeName>
        <fullName evidence="3">4-diphosphocytidyl-2C-methyl-D-erythritol synthase</fullName>
    </alternativeName>
    <alternativeName>
        <fullName evidence="3">MEP cytidylyltransferase</fullName>
        <shortName evidence="3">MCT</shortName>
    </alternativeName>
</protein>
<feature type="site" description="Transition state stabilizer" evidence="3">
    <location>
        <position position="22"/>
    </location>
</feature>